<dbReference type="Proteomes" id="UP001595843">
    <property type="component" value="Unassembled WGS sequence"/>
</dbReference>
<accession>A0ABV8JBP8</accession>
<sequence length="87" mass="10220">MDRLLSTGCPVCNGFETQNTACPHCSEWMEDRGRFFDILADYSPYRPIDDLKRTDGFRDLEEALCPHQLFCRKCGYEEVIMIHEIRL</sequence>
<organism evidence="1 2">
    <name type="scientific">Salinithrix halophila</name>
    <dbReference type="NCBI Taxonomy" id="1485204"/>
    <lineage>
        <taxon>Bacteria</taxon>
        <taxon>Bacillati</taxon>
        <taxon>Bacillota</taxon>
        <taxon>Bacilli</taxon>
        <taxon>Bacillales</taxon>
        <taxon>Thermoactinomycetaceae</taxon>
        <taxon>Salinithrix</taxon>
    </lineage>
</organism>
<evidence type="ECO:0000313" key="1">
    <source>
        <dbReference type="EMBL" id="MFC4076009.1"/>
    </source>
</evidence>
<name>A0ABV8JBP8_9BACL</name>
<reference evidence="2" key="1">
    <citation type="journal article" date="2019" name="Int. J. Syst. Evol. Microbiol.">
        <title>The Global Catalogue of Microorganisms (GCM) 10K type strain sequencing project: providing services to taxonomists for standard genome sequencing and annotation.</title>
        <authorList>
            <consortium name="The Broad Institute Genomics Platform"/>
            <consortium name="The Broad Institute Genome Sequencing Center for Infectious Disease"/>
            <person name="Wu L."/>
            <person name="Ma J."/>
        </authorList>
    </citation>
    <scope>NUCLEOTIDE SEQUENCE [LARGE SCALE GENOMIC DNA]</scope>
    <source>
        <strain evidence="2">IBRC-M 10813</strain>
    </source>
</reference>
<dbReference type="RefSeq" id="WP_380702458.1">
    <property type="nucleotide sequence ID" value="NZ_JBHSAP010000007.1"/>
</dbReference>
<protein>
    <submittedName>
        <fullName evidence="1">Uncharacterized protein</fullName>
    </submittedName>
</protein>
<gene>
    <name evidence="1" type="ORF">ACFOUO_04220</name>
</gene>
<comment type="caution">
    <text evidence="1">The sequence shown here is derived from an EMBL/GenBank/DDBJ whole genome shotgun (WGS) entry which is preliminary data.</text>
</comment>
<keyword evidence="2" id="KW-1185">Reference proteome</keyword>
<proteinExistence type="predicted"/>
<dbReference type="EMBL" id="JBHSAP010000007">
    <property type="protein sequence ID" value="MFC4076009.1"/>
    <property type="molecule type" value="Genomic_DNA"/>
</dbReference>
<evidence type="ECO:0000313" key="2">
    <source>
        <dbReference type="Proteomes" id="UP001595843"/>
    </source>
</evidence>